<sequence length="94" mass="10356">MEEGEANKLESSLTVEEEGKTIELEPSLIVEEEGKANMLELSLIVEEREGAHSAINVGSSLDIRREISRIQSHSGDGGWMGAKLDEFLVFPNLE</sequence>
<evidence type="ECO:0000313" key="2">
    <source>
        <dbReference type="Proteomes" id="UP001417504"/>
    </source>
</evidence>
<name>A0AAP0JPI6_9MAGN</name>
<keyword evidence="2" id="KW-1185">Reference proteome</keyword>
<accession>A0AAP0JPI6</accession>
<evidence type="ECO:0000313" key="1">
    <source>
        <dbReference type="EMBL" id="KAK9137787.1"/>
    </source>
</evidence>
<dbReference type="Proteomes" id="UP001417504">
    <property type="component" value="Unassembled WGS sequence"/>
</dbReference>
<gene>
    <name evidence="1" type="ORF">Sjap_008381</name>
</gene>
<organism evidence="1 2">
    <name type="scientific">Stephania japonica</name>
    <dbReference type="NCBI Taxonomy" id="461633"/>
    <lineage>
        <taxon>Eukaryota</taxon>
        <taxon>Viridiplantae</taxon>
        <taxon>Streptophyta</taxon>
        <taxon>Embryophyta</taxon>
        <taxon>Tracheophyta</taxon>
        <taxon>Spermatophyta</taxon>
        <taxon>Magnoliopsida</taxon>
        <taxon>Ranunculales</taxon>
        <taxon>Menispermaceae</taxon>
        <taxon>Menispermoideae</taxon>
        <taxon>Cissampelideae</taxon>
        <taxon>Stephania</taxon>
    </lineage>
</organism>
<reference evidence="1 2" key="1">
    <citation type="submission" date="2024-01" db="EMBL/GenBank/DDBJ databases">
        <title>Genome assemblies of Stephania.</title>
        <authorList>
            <person name="Yang L."/>
        </authorList>
    </citation>
    <scope>NUCLEOTIDE SEQUENCE [LARGE SCALE GENOMIC DNA]</scope>
    <source>
        <strain evidence="1">QJT</strain>
        <tissue evidence="1">Leaf</tissue>
    </source>
</reference>
<dbReference type="EMBL" id="JBBNAE010000003">
    <property type="protein sequence ID" value="KAK9137787.1"/>
    <property type="molecule type" value="Genomic_DNA"/>
</dbReference>
<comment type="caution">
    <text evidence="1">The sequence shown here is derived from an EMBL/GenBank/DDBJ whole genome shotgun (WGS) entry which is preliminary data.</text>
</comment>
<dbReference type="AlphaFoldDB" id="A0AAP0JPI6"/>
<protein>
    <submittedName>
        <fullName evidence="1">Uncharacterized protein</fullName>
    </submittedName>
</protein>
<proteinExistence type="predicted"/>